<keyword evidence="6" id="KW-0288">FMN</keyword>
<evidence type="ECO:0000313" key="10">
    <source>
        <dbReference type="Proteomes" id="UP000051621"/>
    </source>
</evidence>
<reference evidence="9 10" key="1">
    <citation type="journal article" date="2015" name="Genome Announc.">
        <title>Expanding the biotechnology potential of lactobacilli through comparative genomics of 213 strains and associated genera.</title>
        <authorList>
            <person name="Sun Z."/>
            <person name="Harris H.M."/>
            <person name="McCann A."/>
            <person name="Guo C."/>
            <person name="Argimon S."/>
            <person name="Zhang W."/>
            <person name="Yang X."/>
            <person name="Jeffery I.B."/>
            <person name="Cooney J.C."/>
            <person name="Kagawa T.F."/>
            <person name="Liu W."/>
            <person name="Song Y."/>
            <person name="Salvetti E."/>
            <person name="Wrobel A."/>
            <person name="Rasinkangas P."/>
            <person name="Parkhill J."/>
            <person name="Rea M.C."/>
            <person name="O'Sullivan O."/>
            <person name="Ritari J."/>
            <person name="Douillard F.P."/>
            <person name="Paul Ross R."/>
            <person name="Yang R."/>
            <person name="Briner A.E."/>
            <person name="Felis G.E."/>
            <person name="de Vos W.M."/>
            <person name="Barrangou R."/>
            <person name="Klaenhammer T.R."/>
            <person name="Caufield P.W."/>
            <person name="Cui Y."/>
            <person name="Zhang H."/>
            <person name="O'Toole P.W."/>
        </authorList>
    </citation>
    <scope>NUCLEOTIDE SEQUENCE [LARGE SCALE GENOMIC DNA]</scope>
    <source>
        <strain evidence="9 10">DSM 19910</strain>
    </source>
</reference>
<proteinExistence type="inferred from homology"/>
<evidence type="ECO:0000256" key="7">
    <source>
        <dbReference type="ARBA" id="ARBA00022982"/>
    </source>
</evidence>
<evidence type="ECO:0000256" key="5">
    <source>
        <dbReference type="ARBA" id="ARBA00022630"/>
    </source>
</evidence>
<feature type="domain" description="Flavodoxin-like" evidence="8">
    <location>
        <begin position="10"/>
        <end position="151"/>
    </location>
</feature>
<evidence type="ECO:0000256" key="6">
    <source>
        <dbReference type="ARBA" id="ARBA00022643"/>
    </source>
</evidence>
<dbReference type="InterPro" id="IPR008254">
    <property type="entry name" value="Flavodoxin/NO_synth"/>
</dbReference>
<dbReference type="GO" id="GO:0016651">
    <property type="term" value="F:oxidoreductase activity, acting on NAD(P)H"/>
    <property type="evidence" value="ECO:0007669"/>
    <property type="project" value="UniProtKB-ARBA"/>
</dbReference>
<dbReference type="Gene3D" id="3.40.50.360">
    <property type="match status" value="1"/>
</dbReference>
<evidence type="ECO:0000256" key="2">
    <source>
        <dbReference type="ARBA" id="ARBA00003297"/>
    </source>
</evidence>
<comment type="similarity">
    <text evidence="3">Belongs to the flavodoxin family.</text>
</comment>
<organism evidence="9 10">
    <name type="scientific">Liquorilactobacillus capillatus DSM 19910</name>
    <dbReference type="NCBI Taxonomy" id="1423731"/>
    <lineage>
        <taxon>Bacteria</taxon>
        <taxon>Bacillati</taxon>
        <taxon>Bacillota</taxon>
        <taxon>Bacilli</taxon>
        <taxon>Lactobacillales</taxon>
        <taxon>Lactobacillaceae</taxon>
        <taxon>Liquorilactobacillus</taxon>
    </lineage>
</organism>
<evidence type="ECO:0000256" key="1">
    <source>
        <dbReference type="ARBA" id="ARBA00001917"/>
    </source>
</evidence>
<dbReference type="STRING" id="1423731.FC81_GL000046"/>
<dbReference type="GO" id="GO:0010181">
    <property type="term" value="F:FMN binding"/>
    <property type="evidence" value="ECO:0007669"/>
    <property type="project" value="InterPro"/>
</dbReference>
<protein>
    <submittedName>
        <fullName evidence="9">Flavodoxin</fullName>
    </submittedName>
</protein>
<dbReference type="NCBIfam" id="NF005587">
    <property type="entry name" value="PRK07308.1"/>
    <property type="match status" value="1"/>
</dbReference>
<dbReference type="PROSITE" id="PS50902">
    <property type="entry name" value="FLAVODOXIN_LIKE"/>
    <property type="match status" value="1"/>
</dbReference>
<evidence type="ECO:0000256" key="4">
    <source>
        <dbReference type="ARBA" id="ARBA00022448"/>
    </source>
</evidence>
<evidence type="ECO:0000256" key="3">
    <source>
        <dbReference type="ARBA" id="ARBA00005267"/>
    </source>
</evidence>
<sequence length="159" mass="17271">MKEGIPMVKAKVVFASITGNNEDVADIISEALENKGIEVDTEEISQCDAMDFEDVDICVVTPYTYDEGALPDEGMDFFEDLAELDLKGKVYGVAGSGDTFYGEYYCVAVDKFDKAFAQAGATKGATSLKINLAPDSDEDIKQLENFAASLAETYTKNKQ</sequence>
<comment type="caution">
    <text evidence="9">The sequence shown here is derived from an EMBL/GenBank/DDBJ whole genome shotgun (WGS) entry which is preliminary data.</text>
</comment>
<dbReference type="SUPFAM" id="SSF52218">
    <property type="entry name" value="Flavoproteins"/>
    <property type="match status" value="1"/>
</dbReference>
<dbReference type="PATRIC" id="fig|1423731.3.peg.49"/>
<evidence type="ECO:0000313" key="9">
    <source>
        <dbReference type="EMBL" id="KRL00269.1"/>
    </source>
</evidence>
<dbReference type="AlphaFoldDB" id="A0A0R1LWZ6"/>
<gene>
    <name evidence="9" type="ORF">FC81_GL000046</name>
</gene>
<dbReference type="EMBL" id="AZEF01000053">
    <property type="protein sequence ID" value="KRL00269.1"/>
    <property type="molecule type" value="Genomic_DNA"/>
</dbReference>
<dbReference type="PANTHER" id="PTHR42809">
    <property type="entry name" value="FLAVODOXIN 2"/>
    <property type="match status" value="1"/>
</dbReference>
<comment type="function">
    <text evidence="2">Low-potential electron donor to a number of redox enzymes.</text>
</comment>
<dbReference type="InterPro" id="IPR050619">
    <property type="entry name" value="Flavodoxin"/>
</dbReference>
<keyword evidence="5" id="KW-0285">Flavoprotein</keyword>
<comment type="cofactor">
    <cofactor evidence="1">
        <name>FMN</name>
        <dbReference type="ChEBI" id="CHEBI:58210"/>
    </cofactor>
</comment>
<evidence type="ECO:0000259" key="8">
    <source>
        <dbReference type="PROSITE" id="PS50902"/>
    </source>
</evidence>
<dbReference type="Pfam" id="PF00258">
    <property type="entry name" value="Flavodoxin_1"/>
    <property type="match status" value="1"/>
</dbReference>
<accession>A0A0R1LWZ6</accession>
<keyword evidence="10" id="KW-1185">Reference proteome</keyword>
<dbReference type="Proteomes" id="UP000051621">
    <property type="component" value="Unassembled WGS sequence"/>
</dbReference>
<name>A0A0R1LWZ6_9LACO</name>
<dbReference type="PANTHER" id="PTHR42809:SF1">
    <property type="entry name" value="FLAVODOXIN 1"/>
    <property type="match status" value="1"/>
</dbReference>
<dbReference type="InterPro" id="IPR029039">
    <property type="entry name" value="Flavoprotein-like_sf"/>
</dbReference>
<keyword evidence="4" id="KW-0813">Transport</keyword>
<keyword evidence="7" id="KW-0249">Electron transport</keyword>